<keyword evidence="1" id="KW-0472">Membrane</keyword>
<evidence type="ECO:0000313" key="2">
    <source>
        <dbReference type="EMBL" id="HAE26702.1"/>
    </source>
</evidence>
<feature type="transmembrane region" description="Helical" evidence="1">
    <location>
        <begin position="41"/>
        <end position="59"/>
    </location>
</feature>
<feature type="transmembrane region" description="Helical" evidence="1">
    <location>
        <begin position="90"/>
        <end position="112"/>
    </location>
</feature>
<evidence type="ECO:0000256" key="1">
    <source>
        <dbReference type="SAM" id="Phobius"/>
    </source>
</evidence>
<accession>A0A3B9GWB6</accession>
<dbReference type="Proteomes" id="UP000259610">
    <property type="component" value="Unassembled WGS sequence"/>
</dbReference>
<dbReference type="AlphaFoldDB" id="A0A3B9GWB6"/>
<organism evidence="2 3">
    <name type="scientific">Hyphomonas adhaerens</name>
    <dbReference type="NCBI Taxonomy" id="81029"/>
    <lineage>
        <taxon>Bacteria</taxon>
        <taxon>Pseudomonadati</taxon>
        <taxon>Pseudomonadota</taxon>
        <taxon>Alphaproteobacteria</taxon>
        <taxon>Hyphomonadales</taxon>
        <taxon>Hyphomonadaceae</taxon>
        <taxon>Hyphomonas</taxon>
    </lineage>
</organism>
<proteinExistence type="predicted"/>
<dbReference type="EMBL" id="DMAN01000131">
    <property type="protein sequence ID" value="HAE26702.1"/>
    <property type="molecule type" value="Genomic_DNA"/>
</dbReference>
<comment type="caution">
    <text evidence="2">The sequence shown here is derived from an EMBL/GenBank/DDBJ whole genome shotgun (WGS) entry which is preliminary data.</text>
</comment>
<reference evidence="2 3" key="1">
    <citation type="journal article" date="2018" name="Nat. Biotechnol.">
        <title>A standardized bacterial taxonomy based on genome phylogeny substantially revises the tree of life.</title>
        <authorList>
            <person name="Parks D.H."/>
            <person name="Chuvochina M."/>
            <person name="Waite D.W."/>
            <person name="Rinke C."/>
            <person name="Skarshewski A."/>
            <person name="Chaumeil P.A."/>
            <person name="Hugenholtz P."/>
        </authorList>
    </citation>
    <scope>NUCLEOTIDE SEQUENCE [LARGE SCALE GENOMIC DNA]</scope>
    <source>
        <strain evidence="2">UBA8733</strain>
    </source>
</reference>
<dbReference type="RefSeq" id="WP_272987727.1">
    <property type="nucleotide sequence ID" value="NZ_CAJWRG010000022.1"/>
</dbReference>
<evidence type="ECO:0000313" key="3">
    <source>
        <dbReference type="Proteomes" id="UP000259610"/>
    </source>
</evidence>
<protein>
    <submittedName>
        <fullName evidence="2">DUF3325 domain-containing protein</fullName>
    </submittedName>
</protein>
<feature type="transmembrane region" description="Helical" evidence="1">
    <location>
        <begin position="66"/>
        <end position="84"/>
    </location>
</feature>
<keyword evidence="1" id="KW-1133">Transmembrane helix</keyword>
<keyword evidence="1" id="KW-0812">Transmembrane</keyword>
<dbReference type="InterPro" id="IPR021762">
    <property type="entry name" value="DUF3325"/>
</dbReference>
<sequence>MYLLALCLAFCGMALICVSMTKHYAQVFGKAQAVFLDRTLLRYAGCSVLAVSLLPFLVADGISVAITTWFGALSLAAVILVLMLTYRPAWLKFGILGSVVLLALLAAWLVLLRS</sequence>
<gene>
    <name evidence="2" type="ORF">DCG58_06045</name>
</gene>
<name>A0A3B9GWB6_9PROT</name>
<dbReference type="Pfam" id="PF11804">
    <property type="entry name" value="DUF3325"/>
    <property type="match status" value="1"/>
</dbReference>